<reference evidence="3 4" key="1">
    <citation type="journal article" date="2018" name="Nat. Genet.">
        <title>The Rosa genome provides new insights in the design of modern roses.</title>
        <authorList>
            <person name="Bendahmane M."/>
        </authorList>
    </citation>
    <scope>NUCLEOTIDE SEQUENCE [LARGE SCALE GENOMIC DNA]</scope>
    <source>
        <strain evidence="4">cv. Old Blush</strain>
    </source>
</reference>
<evidence type="ECO:0000313" key="3">
    <source>
        <dbReference type="EMBL" id="PRQ32209.1"/>
    </source>
</evidence>
<dbReference type="InterPro" id="IPR036457">
    <property type="entry name" value="PPM-type-like_dom_sf"/>
</dbReference>
<dbReference type="EMBL" id="PDCK01000043">
    <property type="protein sequence ID" value="PRQ32209.1"/>
    <property type="molecule type" value="Genomic_DNA"/>
</dbReference>
<dbReference type="Gramene" id="PRQ32209">
    <property type="protein sequence ID" value="PRQ32209"/>
    <property type="gene ID" value="RchiOBHm_Chr5g0043861"/>
</dbReference>
<dbReference type="PROSITE" id="PS51746">
    <property type="entry name" value="PPM_2"/>
    <property type="match status" value="1"/>
</dbReference>
<evidence type="ECO:0000259" key="2">
    <source>
        <dbReference type="PROSITE" id="PS51746"/>
    </source>
</evidence>
<dbReference type="InterPro" id="IPR001932">
    <property type="entry name" value="PPM-type_phosphatase-like_dom"/>
</dbReference>
<comment type="caution">
    <text evidence="3">The sequence shown here is derived from an EMBL/GenBank/DDBJ whole genome shotgun (WGS) entry which is preliminary data.</text>
</comment>
<dbReference type="Pfam" id="PF00481">
    <property type="entry name" value="PP2C"/>
    <property type="match status" value="1"/>
</dbReference>
<dbReference type="STRING" id="74649.A0A2P6QDH0"/>
<dbReference type="GO" id="GO:0004722">
    <property type="term" value="F:protein serine/threonine phosphatase activity"/>
    <property type="evidence" value="ECO:0007669"/>
    <property type="project" value="InterPro"/>
</dbReference>
<name>A0A2P6QDH0_ROSCH</name>
<gene>
    <name evidence="3" type="ORF">RchiOBHm_Chr5g0043861</name>
</gene>
<dbReference type="AlphaFoldDB" id="A0A2P6QDH0"/>
<feature type="region of interest" description="Disordered" evidence="1">
    <location>
        <begin position="1"/>
        <end position="21"/>
    </location>
</feature>
<protein>
    <recommendedName>
        <fullName evidence="2">PPM-type phosphatase domain-containing protein</fullName>
    </recommendedName>
</protein>
<sequence>MQLNPSVTLTHPKQEPSSLPPSHVVDSWRMHTFLSFHGSPNNSSIYHLLLYDTDTPEQCRERRHRRILMRRSRWCCCGQHFHRQLSSYRTNYTMTTHEMPQHRNPMPDFGKFSLIRRRSESIIDDTLFVKEDFCRLELLGGQPMHFFAVFDAQGDPHVSTLCKQLMHQCVAAELRRVCSTPGLGENLSLGLETGSEQQEGEEAKWHDLVRTALERSFQRMNRLRQHTCTCGNITDDCRCGFMILTPPVAAVVAILTARNIVIANSGTSRAVLGRAGSSLPLFDNSKVTSTFSRKICYSEKHDSFQVGHFNLLLDAIAEIFIASHS</sequence>
<dbReference type="PANTHER" id="PTHR47992">
    <property type="entry name" value="PROTEIN PHOSPHATASE"/>
    <property type="match status" value="1"/>
</dbReference>
<keyword evidence="3" id="KW-0378">Hydrolase</keyword>
<dbReference type="Proteomes" id="UP000238479">
    <property type="component" value="Chromosome 5"/>
</dbReference>
<organism evidence="3 4">
    <name type="scientific">Rosa chinensis</name>
    <name type="common">China rose</name>
    <dbReference type="NCBI Taxonomy" id="74649"/>
    <lineage>
        <taxon>Eukaryota</taxon>
        <taxon>Viridiplantae</taxon>
        <taxon>Streptophyta</taxon>
        <taxon>Embryophyta</taxon>
        <taxon>Tracheophyta</taxon>
        <taxon>Spermatophyta</taxon>
        <taxon>Magnoliopsida</taxon>
        <taxon>eudicotyledons</taxon>
        <taxon>Gunneridae</taxon>
        <taxon>Pentapetalae</taxon>
        <taxon>rosids</taxon>
        <taxon>fabids</taxon>
        <taxon>Rosales</taxon>
        <taxon>Rosaceae</taxon>
        <taxon>Rosoideae</taxon>
        <taxon>Rosoideae incertae sedis</taxon>
        <taxon>Rosa</taxon>
    </lineage>
</organism>
<evidence type="ECO:0000256" key="1">
    <source>
        <dbReference type="SAM" id="MobiDB-lite"/>
    </source>
</evidence>
<feature type="compositionally biased region" description="Polar residues" evidence="1">
    <location>
        <begin position="1"/>
        <end position="17"/>
    </location>
</feature>
<feature type="domain" description="PPM-type phosphatase" evidence="2">
    <location>
        <begin position="108"/>
        <end position="325"/>
    </location>
</feature>
<dbReference type="SUPFAM" id="SSF81606">
    <property type="entry name" value="PP2C-like"/>
    <property type="match status" value="1"/>
</dbReference>
<evidence type="ECO:0000313" key="4">
    <source>
        <dbReference type="Proteomes" id="UP000238479"/>
    </source>
</evidence>
<keyword evidence="4" id="KW-1185">Reference proteome</keyword>
<dbReference type="InterPro" id="IPR015655">
    <property type="entry name" value="PP2C"/>
</dbReference>
<dbReference type="Gene3D" id="3.60.40.10">
    <property type="entry name" value="PPM-type phosphatase domain"/>
    <property type="match status" value="1"/>
</dbReference>
<proteinExistence type="predicted"/>
<accession>A0A2P6QDH0</accession>